<accession>A0AA38I5X9</accession>
<evidence type="ECO:0000313" key="2">
    <source>
        <dbReference type="EMBL" id="KAJ3649645.1"/>
    </source>
</evidence>
<proteinExistence type="predicted"/>
<protein>
    <submittedName>
        <fullName evidence="2">Uncharacterized protein</fullName>
    </submittedName>
</protein>
<reference evidence="2" key="1">
    <citation type="journal article" date="2023" name="G3 (Bethesda)">
        <title>Whole genome assemblies of Zophobas morio and Tenebrio molitor.</title>
        <authorList>
            <person name="Kaur S."/>
            <person name="Stinson S.A."/>
            <person name="diCenzo G.C."/>
        </authorList>
    </citation>
    <scope>NUCLEOTIDE SEQUENCE</scope>
    <source>
        <strain evidence="2">QUZm001</strain>
    </source>
</reference>
<dbReference type="EMBL" id="JALNTZ010000006">
    <property type="protein sequence ID" value="KAJ3649645.1"/>
    <property type="molecule type" value="Genomic_DNA"/>
</dbReference>
<dbReference type="PANTHER" id="PTHR21564:SF5">
    <property type="entry name" value="SCRIBBLER, ISOFORM J"/>
    <property type="match status" value="1"/>
</dbReference>
<evidence type="ECO:0000313" key="3">
    <source>
        <dbReference type="Proteomes" id="UP001168821"/>
    </source>
</evidence>
<dbReference type="InterPro" id="IPR040010">
    <property type="entry name" value="ZN608/ZN609"/>
</dbReference>
<dbReference type="GO" id="GO:0006357">
    <property type="term" value="P:regulation of transcription by RNA polymerase II"/>
    <property type="evidence" value="ECO:0007669"/>
    <property type="project" value="TreeGrafter"/>
</dbReference>
<sequence>MAAPMRSSSQDAGHRARVADSRTGNATAKPDIATTTTQPSNFEYDDNEWDIGIGDLIIDLDADIEKTNEGANTHTVRNYSFSIWPTTRGWPQFFSLDF</sequence>
<dbReference type="Proteomes" id="UP001168821">
    <property type="component" value="Unassembled WGS sequence"/>
</dbReference>
<evidence type="ECO:0000256" key="1">
    <source>
        <dbReference type="SAM" id="MobiDB-lite"/>
    </source>
</evidence>
<feature type="region of interest" description="Disordered" evidence="1">
    <location>
        <begin position="1"/>
        <end position="45"/>
    </location>
</feature>
<dbReference type="PANTHER" id="PTHR21564">
    <property type="entry name" value="BRAKELESS PROTEIN"/>
    <property type="match status" value="1"/>
</dbReference>
<keyword evidence="3" id="KW-1185">Reference proteome</keyword>
<dbReference type="GO" id="GO:0005634">
    <property type="term" value="C:nucleus"/>
    <property type="evidence" value="ECO:0007669"/>
    <property type="project" value="TreeGrafter"/>
</dbReference>
<name>A0AA38I5X9_9CUCU</name>
<comment type="caution">
    <text evidence="2">The sequence shown here is derived from an EMBL/GenBank/DDBJ whole genome shotgun (WGS) entry which is preliminary data.</text>
</comment>
<gene>
    <name evidence="2" type="ORF">Zmor_021374</name>
</gene>
<organism evidence="2 3">
    <name type="scientific">Zophobas morio</name>
    <dbReference type="NCBI Taxonomy" id="2755281"/>
    <lineage>
        <taxon>Eukaryota</taxon>
        <taxon>Metazoa</taxon>
        <taxon>Ecdysozoa</taxon>
        <taxon>Arthropoda</taxon>
        <taxon>Hexapoda</taxon>
        <taxon>Insecta</taxon>
        <taxon>Pterygota</taxon>
        <taxon>Neoptera</taxon>
        <taxon>Endopterygota</taxon>
        <taxon>Coleoptera</taxon>
        <taxon>Polyphaga</taxon>
        <taxon>Cucujiformia</taxon>
        <taxon>Tenebrionidae</taxon>
        <taxon>Zophobas</taxon>
    </lineage>
</organism>
<feature type="compositionally biased region" description="Polar residues" evidence="1">
    <location>
        <begin position="1"/>
        <end position="11"/>
    </location>
</feature>
<dbReference type="AlphaFoldDB" id="A0AA38I5X9"/>